<dbReference type="GO" id="GO:0016020">
    <property type="term" value="C:membrane"/>
    <property type="evidence" value="ECO:0007669"/>
    <property type="project" value="InterPro"/>
</dbReference>
<name>A0A9Q0YRH5_HOLLE</name>
<dbReference type="SUPFAM" id="SSF56487">
    <property type="entry name" value="SRCR-like"/>
    <property type="match status" value="1"/>
</dbReference>
<dbReference type="InterPro" id="IPR036772">
    <property type="entry name" value="SRCR-like_dom_sf"/>
</dbReference>
<feature type="chain" id="PRO_5040226352" description="SRCR domain-containing protein" evidence="5">
    <location>
        <begin position="18"/>
        <end position="174"/>
    </location>
</feature>
<feature type="disulfide bond" evidence="4">
    <location>
        <begin position="49"/>
        <end position="113"/>
    </location>
</feature>
<evidence type="ECO:0000256" key="2">
    <source>
        <dbReference type="ARBA" id="ARBA00023157"/>
    </source>
</evidence>
<feature type="signal peptide" evidence="5">
    <location>
        <begin position="1"/>
        <end position="17"/>
    </location>
</feature>
<sequence>MSHVLTLLIISVISVDSGSVIQGVRLVNGTSKSSGRIEVLYNGEWGTVCEDGWNLTDSNVVCRQLGYPTALETYRQAFFGEGSGFIWSNELQCSGNESSLSECKQDESRDPVCNHRQDVGVLCGSKRINVLFGRHSFVKVTWLMLQNTQFSLKCLKFPPRRSLIVMVAWRERDQ</sequence>
<feature type="domain" description="SRCR" evidence="6">
    <location>
        <begin position="24"/>
        <end position="124"/>
    </location>
</feature>
<evidence type="ECO:0000256" key="1">
    <source>
        <dbReference type="ARBA" id="ARBA00022729"/>
    </source>
</evidence>
<dbReference type="Pfam" id="PF00530">
    <property type="entry name" value="SRCR"/>
    <property type="match status" value="1"/>
</dbReference>
<dbReference type="Gene3D" id="3.10.250.10">
    <property type="entry name" value="SRCR-like domain"/>
    <property type="match status" value="1"/>
</dbReference>
<evidence type="ECO:0000313" key="8">
    <source>
        <dbReference type="Proteomes" id="UP001152320"/>
    </source>
</evidence>
<dbReference type="PANTHER" id="PTHR48071:SF18">
    <property type="entry name" value="DELETED IN MALIGNANT BRAIN TUMORS 1 PROTEIN-RELATED"/>
    <property type="match status" value="1"/>
</dbReference>
<reference evidence="7" key="1">
    <citation type="submission" date="2021-10" db="EMBL/GenBank/DDBJ databases">
        <title>Tropical sea cucumber genome reveals ecological adaptation and Cuvierian tubules defense mechanism.</title>
        <authorList>
            <person name="Chen T."/>
        </authorList>
    </citation>
    <scope>NUCLEOTIDE SEQUENCE</scope>
    <source>
        <strain evidence="7">Nanhai2018</strain>
        <tissue evidence="7">Muscle</tissue>
    </source>
</reference>
<dbReference type="PROSITE" id="PS00420">
    <property type="entry name" value="SRCR_1"/>
    <property type="match status" value="1"/>
</dbReference>
<evidence type="ECO:0000256" key="4">
    <source>
        <dbReference type="PROSITE-ProRule" id="PRU00196"/>
    </source>
</evidence>
<evidence type="ECO:0000259" key="6">
    <source>
        <dbReference type="PROSITE" id="PS50287"/>
    </source>
</evidence>
<evidence type="ECO:0000256" key="5">
    <source>
        <dbReference type="SAM" id="SignalP"/>
    </source>
</evidence>
<accession>A0A9Q0YRH5</accession>
<keyword evidence="1 5" id="KW-0732">Signal</keyword>
<evidence type="ECO:0000313" key="7">
    <source>
        <dbReference type="EMBL" id="KAJ8026160.1"/>
    </source>
</evidence>
<protein>
    <recommendedName>
        <fullName evidence="6">SRCR domain-containing protein</fullName>
    </recommendedName>
</protein>
<dbReference type="InterPro" id="IPR001190">
    <property type="entry name" value="SRCR"/>
</dbReference>
<gene>
    <name evidence="7" type="ORF">HOLleu_33922</name>
</gene>
<organism evidence="7 8">
    <name type="scientific">Holothuria leucospilota</name>
    <name type="common">Black long sea cucumber</name>
    <name type="synonym">Mertensiothuria leucospilota</name>
    <dbReference type="NCBI Taxonomy" id="206669"/>
    <lineage>
        <taxon>Eukaryota</taxon>
        <taxon>Metazoa</taxon>
        <taxon>Echinodermata</taxon>
        <taxon>Eleutherozoa</taxon>
        <taxon>Echinozoa</taxon>
        <taxon>Holothuroidea</taxon>
        <taxon>Aspidochirotacea</taxon>
        <taxon>Aspidochirotida</taxon>
        <taxon>Holothuriidae</taxon>
        <taxon>Holothuria</taxon>
    </lineage>
</organism>
<evidence type="ECO:0000256" key="3">
    <source>
        <dbReference type="ARBA" id="ARBA00023180"/>
    </source>
</evidence>
<feature type="disulfide bond" evidence="4">
    <location>
        <begin position="62"/>
        <end position="123"/>
    </location>
</feature>
<dbReference type="PROSITE" id="PS50287">
    <property type="entry name" value="SRCR_2"/>
    <property type="match status" value="1"/>
</dbReference>
<dbReference type="AlphaFoldDB" id="A0A9Q0YRH5"/>
<keyword evidence="8" id="KW-1185">Reference proteome</keyword>
<dbReference type="OrthoDB" id="536948at2759"/>
<dbReference type="PANTHER" id="PTHR48071">
    <property type="entry name" value="SRCR DOMAIN-CONTAINING PROTEIN"/>
    <property type="match status" value="1"/>
</dbReference>
<comment type="caution">
    <text evidence="7">The sequence shown here is derived from an EMBL/GenBank/DDBJ whole genome shotgun (WGS) entry which is preliminary data.</text>
</comment>
<proteinExistence type="predicted"/>
<dbReference type="Proteomes" id="UP001152320">
    <property type="component" value="Chromosome 17"/>
</dbReference>
<dbReference type="SMART" id="SM00202">
    <property type="entry name" value="SR"/>
    <property type="match status" value="1"/>
</dbReference>
<feature type="disulfide bond" evidence="4">
    <location>
        <begin position="93"/>
        <end position="103"/>
    </location>
</feature>
<dbReference type="EMBL" id="JAIZAY010000017">
    <property type="protein sequence ID" value="KAJ8026160.1"/>
    <property type="molecule type" value="Genomic_DNA"/>
</dbReference>
<dbReference type="PRINTS" id="PR00258">
    <property type="entry name" value="SPERACTRCPTR"/>
</dbReference>
<keyword evidence="2 4" id="KW-1015">Disulfide bond</keyword>
<keyword evidence="3" id="KW-0325">Glycoprotein</keyword>
<dbReference type="FunFam" id="3.10.250.10:FF:000005">
    <property type="entry name" value="Neurotrypsin isoform A"/>
    <property type="match status" value="1"/>
</dbReference>